<keyword evidence="2" id="KW-0472">Membrane</keyword>
<dbReference type="InterPro" id="IPR038765">
    <property type="entry name" value="Papain-like_cys_pep_sf"/>
</dbReference>
<evidence type="ECO:0000256" key="2">
    <source>
        <dbReference type="SAM" id="Phobius"/>
    </source>
</evidence>
<gene>
    <name evidence="3" type="ORF">Taro_007882</name>
</gene>
<dbReference type="OrthoDB" id="1939479at2759"/>
<feature type="transmembrane region" description="Helical" evidence="2">
    <location>
        <begin position="73"/>
        <end position="95"/>
    </location>
</feature>
<evidence type="ECO:0000313" key="4">
    <source>
        <dbReference type="Proteomes" id="UP000652761"/>
    </source>
</evidence>
<organism evidence="3 4">
    <name type="scientific">Colocasia esculenta</name>
    <name type="common">Wild taro</name>
    <name type="synonym">Arum esculentum</name>
    <dbReference type="NCBI Taxonomy" id="4460"/>
    <lineage>
        <taxon>Eukaryota</taxon>
        <taxon>Viridiplantae</taxon>
        <taxon>Streptophyta</taxon>
        <taxon>Embryophyta</taxon>
        <taxon>Tracheophyta</taxon>
        <taxon>Spermatophyta</taxon>
        <taxon>Magnoliopsida</taxon>
        <taxon>Liliopsida</taxon>
        <taxon>Araceae</taxon>
        <taxon>Aroideae</taxon>
        <taxon>Colocasieae</taxon>
        <taxon>Colocasia</taxon>
    </lineage>
</organism>
<feature type="transmembrane region" description="Helical" evidence="2">
    <location>
        <begin position="115"/>
        <end position="139"/>
    </location>
</feature>
<sequence length="140" mass="15940">MTNLSFTSKHTTSSENGIWGPGSSSHPLPPKRVKNIEEIYDVSTLPQSIICICLVPQKSSGGLRKRASSRRHIHLCLLWMGATRTFLFCATWENLSTIITVPQWRDGEECGFFTLYYIYLFLKSAPATFSFTSYPYFVLF</sequence>
<evidence type="ECO:0000313" key="3">
    <source>
        <dbReference type="EMBL" id="MQL75520.1"/>
    </source>
</evidence>
<name>A0A843U0W7_COLES</name>
<keyword evidence="2" id="KW-0812">Transmembrane</keyword>
<feature type="region of interest" description="Disordered" evidence="1">
    <location>
        <begin position="1"/>
        <end position="30"/>
    </location>
</feature>
<proteinExistence type="predicted"/>
<protein>
    <submittedName>
        <fullName evidence="3">Uncharacterized protein</fullName>
    </submittedName>
</protein>
<accession>A0A843U0W7</accession>
<feature type="compositionally biased region" description="Polar residues" evidence="1">
    <location>
        <begin position="1"/>
        <end position="26"/>
    </location>
</feature>
<keyword evidence="4" id="KW-1185">Reference proteome</keyword>
<dbReference type="AlphaFoldDB" id="A0A843U0W7"/>
<keyword evidence="2" id="KW-1133">Transmembrane helix</keyword>
<dbReference type="Proteomes" id="UP000652761">
    <property type="component" value="Unassembled WGS sequence"/>
</dbReference>
<dbReference type="SUPFAM" id="SSF54001">
    <property type="entry name" value="Cysteine proteinases"/>
    <property type="match status" value="1"/>
</dbReference>
<reference evidence="3" key="1">
    <citation type="submission" date="2017-07" db="EMBL/GenBank/DDBJ databases">
        <title>Taro Niue Genome Assembly and Annotation.</title>
        <authorList>
            <person name="Atibalentja N."/>
            <person name="Keating K."/>
            <person name="Fields C.J."/>
        </authorList>
    </citation>
    <scope>NUCLEOTIDE SEQUENCE</scope>
    <source>
        <strain evidence="3">Niue_2</strain>
        <tissue evidence="3">Leaf</tissue>
    </source>
</reference>
<feature type="non-terminal residue" evidence="3">
    <location>
        <position position="140"/>
    </location>
</feature>
<evidence type="ECO:0000256" key="1">
    <source>
        <dbReference type="SAM" id="MobiDB-lite"/>
    </source>
</evidence>
<comment type="caution">
    <text evidence="3">The sequence shown here is derived from an EMBL/GenBank/DDBJ whole genome shotgun (WGS) entry which is preliminary data.</text>
</comment>
<dbReference type="EMBL" id="NMUH01000254">
    <property type="protein sequence ID" value="MQL75520.1"/>
    <property type="molecule type" value="Genomic_DNA"/>
</dbReference>